<gene>
    <name evidence="1" type="ORF">AVEN_152685_1</name>
</gene>
<evidence type="ECO:0000313" key="1">
    <source>
        <dbReference type="EMBL" id="GBM69605.1"/>
    </source>
</evidence>
<dbReference type="EMBL" id="BGPR01002203">
    <property type="protein sequence ID" value="GBM69605.1"/>
    <property type="molecule type" value="Genomic_DNA"/>
</dbReference>
<reference evidence="1 2" key="1">
    <citation type="journal article" date="2019" name="Sci. Rep.">
        <title>Orb-weaving spider Araneus ventricosus genome elucidates the spidroin gene catalogue.</title>
        <authorList>
            <person name="Kono N."/>
            <person name="Nakamura H."/>
            <person name="Ohtoshi R."/>
            <person name="Moran D.A.P."/>
            <person name="Shinohara A."/>
            <person name="Yoshida Y."/>
            <person name="Fujiwara M."/>
            <person name="Mori M."/>
            <person name="Tomita M."/>
            <person name="Arakawa K."/>
        </authorList>
    </citation>
    <scope>NUCLEOTIDE SEQUENCE [LARGE SCALE GENOMIC DNA]</scope>
</reference>
<protein>
    <submittedName>
        <fullName evidence="1">Uncharacterized protein</fullName>
    </submittedName>
</protein>
<evidence type="ECO:0000313" key="2">
    <source>
        <dbReference type="Proteomes" id="UP000499080"/>
    </source>
</evidence>
<organism evidence="1 2">
    <name type="scientific">Araneus ventricosus</name>
    <name type="common">Orbweaver spider</name>
    <name type="synonym">Epeira ventricosa</name>
    <dbReference type="NCBI Taxonomy" id="182803"/>
    <lineage>
        <taxon>Eukaryota</taxon>
        <taxon>Metazoa</taxon>
        <taxon>Ecdysozoa</taxon>
        <taxon>Arthropoda</taxon>
        <taxon>Chelicerata</taxon>
        <taxon>Arachnida</taxon>
        <taxon>Araneae</taxon>
        <taxon>Araneomorphae</taxon>
        <taxon>Entelegynae</taxon>
        <taxon>Araneoidea</taxon>
        <taxon>Araneidae</taxon>
        <taxon>Araneus</taxon>
    </lineage>
</organism>
<sequence length="93" mass="11045">MYKYLKVMFQRGGKKVSTRDPRQAYKTLGTYFTDIHLCLHEPAHWQKRRWSLYETTIRYATDHSHMLNVLIGKLQPCLTRKPGARYVETITCP</sequence>
<accession>A0A4Y2HWK5</accession>
<dbReference type="AlphaFoldDB" id="A0A4Y2HWK5"/>
<dbReference type="Proteomes" id="UP000499080">
    <property type="component" value="Unassembled WGS sequence"/>
</dbReference>
<proteinExistence type="predicted"/>
<comment type="caution">
    <text evidence="1">The sequence shown here is derived from an EMBL/GenBank/DDBJ whole genome shotgun (WGS) entry which is preliminary data.</text>
</comment>
<keyword evidence="2" id="KW-1185">Reference proteome</keyword>
<name>A0A4Y2HWK5_ARAVE</name>